<proteinExistence type="predicted"/>
<protein>
    <submittedName>
        <fullName evidence="2">DUF5685 family protein</fullName>
    </submittedName>
</protein>
<reference evidence="3" key="1">
    <citation type="journal article" date="2019" name="Int. J. Syst. Evol. Microbiol.">
        <title>The Global Catalogue of Microorganisms (GCM) 10K type strain sequencing project: providing services to taxonomists for standard genome sequencing and annotation.</title>
        <authorList>
            <consortium name="The Broad Institute Genomics Platform"/>
            <consortium name="The Broad Institute Genome Sequencing Center for Infectious Disease"/>
            <person name="Wu L."/>
            <person name="Ma J."/>
        </authorList>
    </citation>
    <scope>NUCLEOTIDE SEQUENCE [LARGE SCALE GENOMIC DNA]</scope>
    <source>
        <strain evidence="3">CGMCC 4.7638</strain>
    </source>
</reference>
<feature type="compositionally biased region" description="Pro residues" evidence="1">
    <location>
        <begin position="357"/>
        <end position="369"/>
    </location>
</feature>
<feature type="compositionally biased region" description="Gly residues" evidence="1">
    <location>
        <begin position="315"/>
        <end position="326"/>
    </location>
</feature>
<gene>
    <name evidence="2" type="ORF">ACFSUT_39335</name>
</gene>
<comment type="caution">
    <text evidence="2">The sequence shown here is derived from an EMBL/GenBank/DDBJ whole genome shotgun (WGS) entry which is preliminary data.</text>
</comment>
<dbReference type="Proteomes" id="UP001597542">
    <property type="component" value="Unassembled WGS sequence"/>
</dbReference>
<keyword evidence="3" id="KW-1185">Reference proteome</keyword>
<name>A0ABW5ICL1_9PSEU</name>
<evidence type="ECO:0000313" key="3">
    <source>
        <dbReference type="Proteomes" id="UP001597542"/>
    </source>
</evidence>
<dbReference type="InterPro" id="IPR043740">
    <property type="entry name" value="DUF5685"/>
</dbReference>
<organism evidence="2 3">
    <name type="scientific">Amycolatopsis albidoflavus</name>
    <dbReference type="NCBI Taxonomy" id="102226"/>
    <lineage>
        <taxon>Bacteria</taxon>
        <taxon>Bacillati</taxon>
        <taxon>Actinomycetota</taxon>
        <taxon>Actinomycetes</taxon>
        <taxon>Pseudonocardiales</taxon>
        <taxon>Pseudonocardiaceae</taxon>
        <taxon>Amycolatopsis</taxon>
    </lineage>
</organism>
<sequence>MFGIIRPCRHRLAGRLHADWMAHLCGLCLALRDQHGQFARVVTNYDALIVSALVEAQTPSGPRRAAGPCPLRSMRPASVAVGDGARLAAAVSLVLASAKVDDHVADRDGAFARRPVAGAARLVARRWAAQGGRTGAGIGFDTAVLTEAVGRQGELERAIRAGDSPLLATEPAELASSAAFAQTAVLAGRPGNRAPLAEAGRLFGRVAHLLDAVEDLASDAASGSWNPLLATGTALDEAHRLCTDAVLGVELALREAEFADSALVHALLVHELRQAVRRAFGHHHLQGHGPGQHGQQPPPGWIGPGPTPQQSPYGPGIGAPGPGQPGYGQQPGMPGYGPPPGYGVPVPGYGPAGMPGPGGPAGPPGPGGPGGPGGPSGPGGPGGPDGPEPPEGGDSLDGKGGGCWVPKFAVPPKRRNFFAGCAIATYMCCSCQFCCRDPYPGPWSGEPNGADCDCGCDCCNGCDCDCCGGCDCCSC</sequence>
<dbReference type="RefSeq" id="WP_344286470.1">
    <property type="nucleotide sequence ID" value="NZ_BAAAHV010000026.1"/>
</dbReference>
<evidence type="ECO:0000256" key="1">
    <source>
        <dbReference type="SAM" id="MobiDB-lite"/>
    </source>
</evidence>
<evidence type="ECO:0000313" key="2">
    <source>
        <dbReference type="EMBL" id="MFD2486382.1"/>
    </source>
</evidence>
<feature type="region of interest" description="Disordered" evidence="1">
    <location>
        <begin position="283"/>
        <end position="398"/>
    </location>
</feature>
<dbReference type="Pfam" id="PF18937">
    <property type="entry name" value="DUF5685"/>
    <property type="match status" value="1"/>
</dbReference>
<feature type="compositionally biased region" description="Pro residues" evidence="1">
    <location>
        <begin position="296"/>
        <end position="309"/>
    </location>
</feature>
<accession>A0ABW5ICL1</accession>
<feature type="compositionally biased region" description="Gly residues" evidence="1">
    <location>
        <begin position="370"/>
        <end position="383"/>
    </location>
</feature>
<dbReference type="EMBL" id="JBHUKQ010000021">
    <property type="protein sequence ID" value="MFD2486382.1"/>
    <property type="molecule type" value="Genomic_DNA"/>
</dbReference>